<dbReference type="Proteomes" id="UP000316621">
    <property type="component" value="Chromosome 8"/>
</dbReference>
<feature type="coiled-coil region" evidence="1">
    <location>
        <begin position="49"/>
        <end position="111"/>
    </location>
</feature>
<dbReference type="EMBL" id="CM010722">
    <property type="protein sequence ID" value="RZC72597.1"/>
    <property type="molecule type" value="Genomic_DNA"/>
</dbReference>
<keyword evidence="4" id="KW-1185">Reference proteome</keyword>
<evidence type="ECO:0000313" key="4">
    <source>
        <dbReference type="Proteomes" id="UP000316621"/>
    </source>
</evidence>
<dbReference type="InterPro" id="IPR040300">
    <property type="entry name" value="At3g49055-like"/>
</dbReference>
<dbReference type="OMA" id="TRYACWP"/>
<sequence length="540" mass="62617">MEIIHGDGNQEDSLNNHNLSDDGLHLQNEALGIELEVLRASYSDIRSKFMNLGNELTTLHEEKQELVEQNVNLVMNLQEISSERDDALEEVARIEMSAREKEDELAGQREQFEVFEEIIGELVEEKRQRMDVFSRGWDSIRSVKEFLDRIIERMDDEKPEKIVVDENIIDDLKLDDATKGYLSETMYVDKLVKVAESRFTEYESKKTKEKKELENSLAQENRDVHSLLRIALVEKESVLSRLRGNEEQKRGTLLGFAQRVRFGFMRSNSTNEDSVENSGSKMCEKSDSECDEETVSLASTVEKMMKEISQLKKSLEESRSETERLQSLAEKKAHEIAELTLYIKDLEEKETTLSQNVIICFTLRYFVVNCKFPPLTCYLHFKVEQLAVEINAAEEEISRWKETCELEVEAGKNATEERDKEAKILREELNRTKASLELLNNKINLKEELAAAAFTAQKAFEKSLHLADSRAGRLREIIEDLTKQLEEADSKGERGNNRRKVRHVCWPWRALQLNPTRTARNLRVRSRMIPEMESWLLFNV</sequence>
<dbReference type="PANTHER" id="PTHR34937:SF2">
    <property type="entry name" value="OS08G0559800 PROTEIN"/>
    <property type="match status" value="1"/>
</dbReference>
<evidence type="ECO:0000256" key="2">
    <source>
        <dbReference type="SAM" id="MobiDB-lite"/>
    </source>
</evidence>
<gene>
    <name evidence="3" type="ORF">C5167_048072</name>
</gene>
<organism evidence="3 4">
    <name type="scientific">Papaver somniferum</name>
    <name type="common">Opium poppy</name>
    <dbReference type="NCBI Taxonomy" id="3469"/>
    <lineage>
        <taxon>Eukaryota</taxon>
        <taxon>Viridiplantae</taxon>
        <taxon>Streptophyta</taxon>
        <taxon>Embryophyta</taxon>
        <taxon>Tracheophyta</taxon>
        <taxon>Spermatophyta</taxon>
        <taxon>Magnoliopsida</taxon>
        <taxon>Ranunculales</taxon>
        <taxon>Papaveraceae</taxon>
        <taxon>Papaveroideae</taxon>
        <taxon>Papaver</taxon>
    </lineage>
</organism>
<evidence type="ECO:0000313" key="3">
    <source>
        <dbReference type="EMBL" id="RZC72597.1"/>
    </source>
</evidence>
<evidence type="ECO:0000256" key="1">
    <source>
        <dbReference type="SAM" id="Coils"/>
    </source>
</evidence>
<dbReference type="PANTHER" id="PTHR34937">
    <property type="entry name" value="OS08G0559800 PROTEIN"/>
    <property type="match status" value="1"/>
</dbReference>
<keyword evidence="1" id="KW-0175">Coiled coil</keyword>
<accession>A0A4Y7KIA8</accession>
<feature type="coiled-coil region" evidence="1">
    <location>
        <begin position="301"/>
        <end position="349"/>
    </location>
</feature>
<reference evidence="3 4" key="1">
    <citation type="journal article" date="2018" name="Science">
        <title>The opium poppy genome and morphinan production.</title>
        <authorList>
            <person name="Guo L."/>
            <person name="Winzer T."/>
            <person name="Yang X."/>
            <person name="Li Y."/>
            <person name="Ning Z."/>
            <person name="He Z."/>
            <person name="Teodor R."/>
            <person name="Lu Y."/>
            <person name="Bowser T.A."/>
            <person name="Graham I.A."/>
            <person name="Ye K."/>
        </authorList>
    </citation>
    <scope>NUCLEOTIDE SEQUENCE [LARGE SCALE GENOMIC DNA]</scope>
    <source>
        <strain evidence="4">cv. HN1</strain>
        <tissue evidence="3">Leaves</tissue>
    </source>
</reference>
<feature type="coiled-coil region" evidence="1">
    <location>
        <begin position="203"/>
        <end position="230"/>
    </location>
</feature>
<feature type="coiled-coil region" evidence="1">
    <location>
        <begin position="383"/>
        <end position="498"/>
    </location>
</feature>
<protein>
    <submittedName>
        <fullName evidence="3">Uncharacterized protein</fullName>
    </submittedName>
</protein>
<dbReference type="Gramene" id="RZC72597">
    <property type="protein sequence ID" value="RZC72597"/>
    <property type="gene ID" value="C5167_048072"/>
</dbReference>
<dbReference type="AlphaFoldDB" id="A0A4Y7KIA8"/>
<name>A0A4Y7KIA8_PAPSO</name>
<feature type="region of interest" description="Disordered" evidence="2">
    <location>
        <begin position="1"/>
        <end position="20"/>
    </location>
</feature>
<proteinExistence type="predicted"/>